<sequence>MNKWFMSGLIALACVFGVYLLATALPEKEPAADKEPAFAVPDRAVDAEASEQIYRALCISCHGDQLQGGVGPALAQVGSSMTKEQLYETIKKGKRGMPAFENRLTEDEIITIATWLASHE</sequence>
<dbReference type="Gene3D" id="1.10.760.10">
    <property type="entry name" value="Cytochrome c-like domain"/>
    <property type="match status" value="1"/>
</dbReference>
<dbReference type="Pfam" id="PF13442">
    <property type="entry name" value="Cytochrome_CBB3"/>
    <property type="match status" value="1"/>
</dbReference>
<dbReference type="SUPFAM" id="SSF46626">
    <property type="entry name" value="Cytochrome c"/>
    <property type="match status" value="1"/>
</dbReference>
<keyword evidence="4" id="KW-0249">Electron transport</keyword>
<evidence type="ECO:0000256" key="6">
    <source>
        <dbReference type="PROSITE-ProRule" id="PRU00433"/>
    </source>
</evidence>
<evidence type="ECO:0000313" key="8">
    <source>
        <dbReference type="EMBL" id="MFC4597725.1"/>
    </source>
</evidence>
<dbReference type="InterPro" id="IPR009056">
    <property type="entry name" value="Cyt_c-like_dom"/>
</dbReference>
<evidence type="ECO:0000256" key="4">
    <source>
        <dbReference type="ARBA" id="ARBA00022982"/>
    </source>
</evidence>
<protein>
    <submittedName>
        <fullName evidence="8">C-type cytochrome</fullName>
    </submittedName>
</protein>
<dbReference type="PANTHER" id="PTHR37823">
    <property type="entry name" value="CYTOCHROME C-553-LIKE"/>
    <property type="match status" value="1"/>
</dbReference>
<name>A0ABV9FA93_9BACL</name>
<keyword evidence="2 6" id="KW-0349">Heme</keyword>
<feature type="domain" description="Cytochrome c" evidence="7">
    <location>
        <begin position="45"/>
        <end position="120"/>
    </location>
</feature>
<dbReference type="PANTHER" id="PTHR37823:SF4">
    <property type="entry name" value="MENAQUINOL-CYTOCHROME C REDUCTASE CYTOCHROME B_C SUBUNIT"/>
    <property type="match status" value="1"/>
</dbReference>
<keyword evidence="5 6" id="KW-0408">Iron</keyword>
<keyword evidence="9" id="KW-1185">Reference proteome</keyword>
<evidence type="ECO:0000256" key="3">
    <source>
        <dbReference type="ARBA" id="ARBA00022723"/>
    </source>
</evidence>
<evidence type="ECO:0000256" key="2">
    <source>
        <dbReference type="ARBA" id="ARBA00022617"/>
    </source>
</evidence>
<dbReference type="Proteomes" id="UP001596028">
    <property type="component" value="Unassembled WGS sequence"/>
</dbReference>
<organism evidence="8 9">
    <name type="scientific">Cohnella hongkongensis</name>
    <dbReference type="NCBI Taxonomy" id="178337"/>
    <lineage>
        <taxon>Bacteria</taxon>
        <taxon>Bacillati</taxon>
        <taxon>Bacillota</taxon>
        <taxon>Bacilli</taxon>
        <taxon>Bacillales</taxon>
        <taxon>Paenibacillaceae</taxon>
        <taxon>Cohnella</taxon>
    </lineage>
</organism>
<proteinExistence type="predicted"/>
<dbReference type="InterPro" id="IPR051811">
    <property type="entry name" value="Cytochrome_c550/c551-like"/>
</dbReference>
<evidence type="ECO:0000259" key="7">
    <source>
        <dbReference type="PROSITE" id="PS51007"/>
    </source>
</evidence>
<keyword evidence="1" id="KW-0813">Transport</keyword>
<evidence type="ECO:0000256" key="5">
    <source>
        <dbReference type="ARBA" id="ARBA00023004"/>
    </source>
</evidence>
<comment type="caution">
    <text evidence="8">The sequence shown here is derived from an EMBL/GenBank/DDBJ whole genome shotgun (WGS) entry which is preliminary data.</text>
</comment>
<dbReference type="PROSITE" id="PS51007">
    <property type="entry name" value="CYTC"/>
    <property type="match status" value="1"/>
</dbReference>
<accession>A0ABV9FA93</accession>
<evidence type="ECO:0000313" key="9">
    <source>
        <dbReference type="Proteomes" id="UP001596028"/>
    </source>
</evidence>
<keyword evidence="3 6" id="KW-0479">Metal-binding</keyword>
<dbReference type="RefSeq" id="WP_378093235.1">
    <property type="nucleotide sequence ID" value="NZ_JBHSEP010000003.1"/>
</dbReference>
<dbReference type="InterPro" id="IPR036909">
    <property type="entry name" value="Cyt_c-like_dom_sf"/>
</dbReference>
<evidence type="ECO:0000256" key="1">
    <source>
        <dbReference type="ARBA" id="ARBA00022448"/>
    </source>
</evidence>
<reference evidence="9" key="1">
    <citation type="journal article" date="2019" name="Int. J. Syst. Evol. Microbiol.">
        <title>The Global Catalogue of Microorganisms (GCM) 10K type strain sequencing project: providing services to taxonomists for standard genome sequencing and annotation.</title>
        <authorList>
            <consortium name="The Broad Institute Genomics Platform"/>
            <consortium name="The Broad Institute Genome Sequencing Center for Infectious Disease"/>
            <person name="Wu L."/>
            <person name="Ma J."/>
        </authorList>
    </citation>
    <scope>NUCLEOTIDE SEQUENCE [LARGE SCALE GENOMIC DNA]</scope>
    <source>
        <strain evidence="9">CCUG 49571</strain>
    </source>
</reference>
<dbReference type="EMBL" id="JBHSEP010000003">
    <property type="protein sequence ID" value="MFC4597725.1"/>
    <property type="molecule type" value="Genomic_DNA"/>
</dbReference>
<gene>
    <name evidence="8" type="ORF">ACFO3S_05695</name>
</gene>